<evidence type="ECO:0000256" key="1">
    <source>
        <dbReference type="ARBA" id="ARBA00022741"/>
    </source>
</evidence>
<keyword evidence="1" id="KW-0547">Nucleotide-binding</keyword>
<evidence type="ECO:0000256" key="3">
    <source>
        <dbReference type="ARBA" id="ARBA00023015"/>
    </source>
</evidence>
<dbReference type="InterPro" id="IPR010524">
    <property type="entry name" value="Sig_transdc_resp-reg_PrpR_N"/>
</dbReference>
<dbReference type="GO" id="GO:0043565">
    <property type="term" value="F:sequence-specific DNA binding"/>
    <property type="evidence" value="ECO:0007669"/>
    <property type="project" value="InterPro"/>
</dbReference>
<evidence type="ECO:0000259" key="5">
    <source>
        <dbReference type="PROSITE" id="PS50045"/>
    </source>
</evidence>
<keyword evidence="4" id="KW-0804">Transcription</keyword>
<protein>
    <submittedName>
        <fullName evidence="6">PrpR N-terminal domain-containing protein</fullName>
    </submittedName>
</protein>
<dbReference type="Gene3D" id="1.10.8.60">
    <property type="match status" value="1"/>
</dbReference>
<dbReference type="SUPFAM" id="SSF159800">
    <property type="entry name" value="PrpR receptor domain-like"/>
    <property type="match status" value="1"/>
</dbReference>
<feature type="domain" description="Sigma-54 factor interaction" evidence="5">
    <location>
        <begin position="302"/>
        <end position="491"/>
    </location>
</feature>
<dbReference type="SUPFAM" id="SSF46689">
    <property type="entry name" value="Homeodomain-like"/>
    <property type="match status" value="1"/>
</dbReference>
<dbReference type="Gene3D" id="3.40.50.10660">
    <property type="entry name" value="PrpR receptor domain-like"/>
    <property type="match status" value="1"/>
</dbReference>
<dbReference type="GO" id="GO:0005524">
    <property type="term" value="F:ATP binding"/>
    <property type="evidence" value="ECO:0007669"/>
    <property type="project" value="UniProtKB-KW"/>
</dbReference>
<comment type="caution">
    <text evidence="6">The sequence shown here is derived from an EMBL/GenBank/DDBJ whole genome shotgun (WGS) entry which is preliminary data.</text>
</comment>
<name>A0A941GRS2_NIACI</name>
<dbReference type="EMBL" id="JAGTPX010000034">
    <property type="protein sequence ID" value="MBR8672175.1"/>
    <property type="molecule type" value="Genomic_DNA"/>
</dbReference>
<proteinExistence type="predicted"/>
<evidence type="ECO:0000256" key="4">
    <source>
        <dbReference type="ARBA" id="ARBA00023163"/>
    </source>
</evidence>
<evidence type="ECO:0000256" key="2">
    <source>
        <dbReference type="ARBA" id="ARBA00022840"/>
    </source>
</evidence>
<dbReference type="RefSeq" id="WP_212121447.1">
    <property type="nucleotide sequence ID" value="NZ_JAGTPX020000033.1"/>
</dbReference>
<dbReference type="PROSITE" id="PS50045">
    <property type="entry name" value="SIGMA54_INTERACT_4"/>
    <property type="match status" value="1"/>
</dbReference>
<gene>
    <name evidence="6" type="ORF">KD144_21795</name>
</gene>
<dbReference type="GO" id="GO:0000156">
    <property type="term" value="F:phosphorelay response regulator activity"/>
    <property type="evidence" value="ECO:0007669"/>
    <property type="project" value="InterPro"/>
</dbReference>
<reference evidence="6" key="1">
    <citation type="submission" date="2021-04" db="EMBL/GenBank/DDBJ databases">
        <title>Genomic analysis of electroactive and textile dye degrading Bacillus circulans strain: DC10 isolated from constructed wetland-microbial fuel cells treating textile dye wastewaters.</title>
        <authorList>
            <person name="Patel D.U."/>
            <person name="Desai C.R."/>
        </authorList>
    </citation>
    <scope>NUCLEOTIDE SEQUENCE</scope>
    <source>
        <strain evidence="6">DC10</strain>
    </source>
</reference>
<evidence type="ECO:0000313" key="6">
    <source>
        <dbReference type="EMBL" id="MBR8672175.1"/>
    </source>
</evidence>
<dbReference type="GO" id="GO:0006355">
    <property type="term" value="P:regulation of DNA-templated transcription"/>
    <property type="evidence" value="ECO:0007669"/>
    <property type="project" value="InterPro"/>
</dbReference>
<dbReference type="Pfam" id="PF25601">
    <property type="entry name" value="AAA_lid_14"/>
    <property type="match status" value="1"/>
</dbReference>
<organism evidence="6">
    <name type="scientific">Niallia circulans</name>
    <name type="common">Bacillus circulans</name>
    <dbReference type="NCBI Taxonomy" id="1397"/>
    <lineage>
        <taxon>Bacteria</taxon>
        <taxon>Bacillati</taxon>
        <taxon>Bacillota</taxon>
        <taxon>Bacilli</taxon>
        <taxon>Bacillales</taxon>
        <taxon>Bacillaceae</taxon>
        <taxon>Niallia</taxon>
    </lineage>
</organism>
<dbReference type="Pfam" id="PF02954">
    <property type="entry name" value="HTH_8"/>
    <property type="match status" value="1"/>
</dbReference>
<dbReference type="SUPFAM" id="SSF52540">
    <property type="entry name" value="P-loop containing nucleoside triphosphate hydrolases"/>
    <property type="match status" value="1"/>
</dbReference>
<keyword evidence="3" id="KW-0805">Transcription regulation</keyword>
<dbReference type="InterPro" id="IPR058031">
    <property type="entry name" value="AAA_lid_NorR"/>
</dbReference>
<keyword evidence="2" id="KW-0067">ATP-binding</keyword>
<dbReference type="InterPro" id="IPR009057">
    <property type="entry name" value="Homeodomain-like_sf"/>
</dbReference>
<dbReference type="Gene3D" id="3.40.50.2300">
    <property type="match status" value="1"/>
</dbReference>
<accession>A0A941GRS2</accession>
<dbReference type="InterPro" id="IPR002197">
    <property type="entry name" value="HTH_Fis"/>
</dbReference>
<dbReference type="Pfam" id="PF06506">
    <property type="entry name" value="PrpR_N"/>
    <property type="match status" value="1"/>
</dbReference>
<dbReference type="PRINTS" id="PR01590">
    <property type="entry name" value="HTHFIS"/>
</dbReference>
<dbReference type="InterPro" id="IPR002078">
    <property type="entry name" value="Sigma_54_int"/>
</dbReference>
<dbReference type="Gene3D" id="1.10.10.60">
    <property type="entry name" value="Homeodomain-like"/>
    <property type="match status" value="1"/>
</dbReference>
<dbReference type="PANTHER" id="PTHR32071">
    <property type="entry name" value="TRANSCRIPTIONAL REGULATORY PROTEIN"/>
    <property type="match status" value="1"/>
</dbReference>
<sequence length="565" mass="64316">MKIKTLLIAPYPALEHVMEECLKVEPELNMRIELANLHEALPIAKEAEKQGVEVIISRGGTAQLIAQEVNIPVVDIHVSGYDMLRVLTLANDYPGKKAIVGFSNITIGAKAITDLLEIPIKVFTIEDALEVEPLVEQLKIDGYQLIIGDVITRDAAAKHHLEGILIQSGREAIFEAIKEVKSIYRMLRKQRLQMTILQTIIKRQLSDVIVVCSDGNIIYENWERFNASPVPIKKIISIIQQKNDSEEELDIIKMDQYNSIKQIIIPINLEGENHYLFAFFLLEELVTENSLSIVDIPTQPIIISKSEVMKRCVEKIESNLSSNGWILIGKLGTGKKLISKFIHYQKNRGNGFLGVISAHAILTMKHQLDPDIRTIYINDLTMLTSHELRLFAEKVKILHDIGITVIIALDKLDTEIYTALYYPDFTRIDLPTLSERKEDIRLLAAFFLAAFHTEFGTSAIKIKEDALQLLETYAWPGNVEELFILIRDAVKEEKGFVIGKRLILLLLGDRLNIIETIDKEFLQGTLEEIEKRIIDAVMEEEHYNQTKVAERLGINRTTLWRKLKQ</sequence>
<dbReference type="InterPro" id="IPR027417">
    <property type="entry name" value="P-loop_NTPase"/>
</dbReference>
<dbReference type="AlphaFoldDB" id="A0A941GRS2"/>